<dbReference type="AlphaFoldDB" id="A0AAU6SLF5"/>
<accession>A0AAU6SLF5</accession>
<protein>
    <submittedName>
        <fullName evidence="1">Uncharacterized protein</fullName>
    </submittedName>
</protein>
<name>A0AAU6SLF5_UNCXX</name>
<evidence type="ECO:0000313" key="1">
    <source>
        <dbReference type="EMBL" id="XAG20798.1"/>
    </source>
</evidence>
<organism evidence="1">
    <name type="scientific">bacterium 19PA01SH03</name>
    <dbReference type="NCBI Taxonomy" id="2920705"/>
    <lineage>
        <taxon>Bacteria</taxon>
    </lineage>
</organism>
<reference evidence="1" key="1">
    <citation type="submission" date="2022-03" db="EMBL/GenBank/DDBJ databases">
        <title>Sea Food Isolates.</title>
        <authorList>
            <person name="Li c."/>
        </authorList>
    </citation>
    <scope>NUCLEOTIDE SEQUENCE</scope>
    <source>
        <strain evidence="1">19PA01SH03</strain>
    </source>
</reference>
<dbReference type="EMBL" id="CP095338">
    <property type="protein sequence ID" value="XAG20798.1"/>
    <property type="molecule type" value="Genomic_DNA"/>
</dbReference>
<gene>
    <name evidence="1" type="ORF">MRN70_10895</name>
</gene>
<sequence length="58" mass="6093">MNADLSLLHEAADEGYIAGVNAVSDSLTCFKRRTPLAIVFSEPGIAAVGLRFNQLAAS</sequence>
<proteinExistence type="predicted"/>